<name>A0A915I2X5_ROMCU</name>
<keyword evidence="2" id="KW-1185">Reference proteome</keyword>
<sequence>MDAFYKHEMIEKMTEVDEHVENSSAATPNSASKLSRSKKFKSSTTDFSSLLLFNASLNSKNERTEAILRVQKKFLTCKTFLGLQMQKNCGATRRVNDYNLTRTRTISRRT</sequence>
<dbReference type="WBParaSite" id="nRc.2.0.1.t08483-RA">
    <property type="protein sequence ID" value="nRc.2.0.1.t08483-RA"/>
    <property type="gene ID" value="nRc.2.0.1.g08483"/>
</dbReference>
<dbReference type="Proteomes" id="UP000887565">
    <property type="component" value="Unplaced"/>
</dbReference>
<protein>
    <submittedName>
        <fullName evidence="3">Uncharacterized protein</fullName>
    </submittedName>
</protein>
<dbReference type="AlphaFoldDB" id="A0A915I2X5"/>
<proteinExistence type="predicted"/>
<evidence type="ECO:0000313" key="3">
    <source>
        <dbReference type="WBParaSite" id="nRc.2.0.1.t08483-RA"/>
    </source>
</evidence>
<feature type="region of interest" description="Disordered" evidence="1">
    <location>
        <begin position="16"/>
        <end position="44"/>
    </location>
</feature>
<evidence type="ECO:0000313" key="2">
    <source>
        <dbReference type="Proteomes" id="UP000887565"/>
    </source>
</evidence>
<evidence type="ECO:0000256" key="1">
    <source>
        <dbReference type="SAM" id="MobiDB-lite"/>
    </source>
</evidence>
<accession>A0A915I2X5</accession>
<organism evidence="2 3">
    <name type="scientific">Romanomermis culicivorax</name>
    <name type="common">Nematode worm</name>
    <dbReference type="NCBI Taxonomy" id="13658"/>
    <lineage>
        <taxon>Eukaryota</taxon>
        <taxon>Metazoa</taxon>
        <taxon>Ecdysozoa</taxon>
        <taxon>Nematoda</taxon>
        <taxon>Enoplea</taxon>
        <taxon>Dorylaimia</taxon>
        <taxon>Mermithida</taxon>
        <taxon>Mermithoidea</taxon>
        <taxon>Mermithidae</taxon>
        <taxon>Romanomermis</taxon>
    </lineage>
</organism>
<reference evidence="3" key="1">
    <citation type="submission" date="2022-11" db="UniProtKB">
        <authorList>
            <consortium name="WormBaseParasite"/>
        </authorList>
    </citation>
    <scope>IDENTIFICATION</scope>
</reference>